<dbReference type="AlphaFoldDB" id="A0A815P2F1"/>
<name>A0A815P2F1_9BILA</name>
<organism evidence="2 6">
    <name type="scientific">Rotaria magnacalcarata</name>
    <dbReference type="NCBI Taxonomy" id="392030"/>
    <lineage>
        <taxon>Eukaryota</taxon>
        <taxon>Metazoa</taxon>
        <taxon>Spiralia</taxon>
        <taxon>Gnathifera</taxon>
        <taxon>Rotifera</taxon>
        <taxon>Eurotatoria</taxon>
        <taxon>Bdelloidea</taxon>
        <taxon>Philodinida</taxon>
        <taxon>Philodinidae</taxon>
        <taxon>Rotaria</taxon>
    </lineage>
</organism>
<evidence type="ECO:0000313" key="3">
    <source>
        <dbReference type="EMBL" id="CAF1681882.1"/>
    </source>
</evidence>
<reference evidence="2" key="1">
    <citation type="submission" date="2021-02" db="EMBL/GenBank/DDBJ databases">
        <authorList>
            <person name="Nowell W R."/>
        </authorList>
    </citation>
    <scope>NUCLEOTIDE SEQUENCE</scope>
</reference>
<sequence>RSSRGSITRGAPITPPTFSITPHEAEEDEEDKQQKPPNEDDDDAEVLTRFV</sequence>
<evidence type="ECO:0000313" key="2">
    <source>
        <dbReference type="EMBL" id="CAF1443232.1"/>
    </source>
</evidence>
<evidence type="ECO:0000256" key="1">
    <source>
        <dbReference type="SAM" id="MobiDB-lite"/>
    </source>
</evidence>
<accession>A0A815P2F1</accession>
<dbReference type="EMBL" id="CAJNOW010020923">
    <property type="protein sequence ID" value="CAF1681882.1"/>
    <property type="molecule type" value="Genomic_DNA"/>
</dbReference>
<dbReference type="EMBL" id="CAJOBJ010083521">
    <property type="protein sequence ID" value="CAF4511105.1"/>
    <property type="molecule type" value="Genomic_DNA"/>
</dbReference>
<dbReference type="Proteomes" id="UP000663855">
    <property type="component" value="Unassembled WGS sequence"/>
</dbReference>
<dbReference type="EMBL" id="CAJNOV010011272">
    <property type="protein sequence ID" value="CAF1443232.1"/>
    <property type="molecule type" value="Genomic_DNA"/>
</dbReference>
<dbReference type="Proteomes" id="UP000663834">
    <property type="component" value="Unassembled WGS sequence"/>
</dbReference>
<protein>
    <submittedName>
        <fullName evidence="2">Uncharacterized protein</fullName>
    </submittedName>
</protein>
<gene>
    <name evidence="4" type="ORF">BYL167_LOCUS30633</name>
    <name evidence="2" type="ORF">CJN711_LOCUS24176</name>
    <name evidence="5" type="ORF">GIL414_LOCUS35187</name>
    <name evidence="3" type="ORF">KQP761_LOCUS36885</name>
</gene>
<feature type="region of interest" description="Disordered" evidence="1">
    <location>
        <begin position="1"/>
        <end position="51"/>
    </location>
</feature>
<comment type="caution">
    <text evidence="2">The sequence shown here is derived from an EMBL/GenBank/DDBJ whole genome shotgun (WGS) entry which is preliminary data.</text>
</comment>
<dbReference type="Proteomes" id="UP000681967">
    <property type="component" value="Unassembled WGS sequence"/>
</dbReference>
<evidence type="ECO:0000313" key="5">
    <source>
        <dbReference type="EMBL" id="CAF4511105.1"/>
    </source>
</evidence>
<evidence type="ECO:0000313" key="6">
    <source>
        <dbReference type="Proteomes" id="UP000663855"/>
    </source>
</evidence>
<proteinExistence type="predicted"/>
<evidence type="ECO:0000313" key="4">
    <source>
        <dbReference type="EMBL" id="CAF4378509.1"/>
    </source>
</evidence>
<dbReference type="Proteomes" id="UP000681720">
    <property type="component" value="Unassembled WGS sequence"/>
</dbReference>
<dbReference type="EMBL" id="CAJOBH010050851">
    <property type="protein sequence ID" value="CAF4378509.1"/>
    <property type="molecule type" value="Genomic_DNA"/>
</dbReference>
<feature type="non-terminal residue" evidence="2">
    <location>
        <position position="1"/>
    </location>
</feature>